<reference evidence="3" key="1">
    <citation type="submission" date="2011-12" db="EMBL/GenBank/DDBJ databases">
        <title>Complete sequence of Methanoregula formicicum SMSP.</title>
        <authorList>
            <person name="Lucas S."/>
            <person name="Han J."/>
            <person name="Lapidus A."/>
            <person name="Cheng J.-F."/>
            <person name="Goodwin L."/>
            <person name="Pitluck S."/>
            <person name="Peters L."/>
            <person name="Ovchinnikova G."/>
            <person name="Teshima H."/>
            <person name="Detter J.C."/>
            <person name="Han C."/>
            <person name="Tapia R."/>
            <person name="Land M."/>
            <person name="Hauser L."/>
            <person name="Kyrpides N."/>
            <person name="Ivanova N."/>
            <person name="Pagani I."/>
            <person name="Imachi H."/>
            <person name="Tamaki H."/>
            <person name="Sekiguchi Y."/>
            <person name="Kamagata Y."/>
            <person name="Cadillo-Quiroz H."/>
            <person name="Zinder S."/>
            <person name="Liu W.-T."/>
            <person name="Woyke T."/>
        </authorList>
    </citation>
    <scope>NUCLEOTIDE SEQUENCE [LARGE SCALE GENOMIC DNA]</scope>
    <source>
        <strain evidence="3">DSM 22288 / NBRC 105244 / SMSP</strain>
    </source>
</reference>
<keyword evidence="1" id="KW-0472">Membrane</keyword>
<protein>
    <submittedName>
        <fullName evidence="2">Uncharacterized protein</fullName>
    </submittedName>
</protein>
<keyword evidence="3" id="KW-1185">Reference proteome</keyword>
<name>L0HCF7_METFS</name>
<reference evidence="2 3" key="2">
    <citation type="journal article" date="2014" name="Genome Announc.">
        <title>Complete Genome Sequence of Methanoregula formicica SMSPT, a Mesophilic Hydrogenotrophic Methanogen Isolated from a Methanogenic Upflow Anaerobic Sludge Blanket Reactor.</title>
        <authorList>
            <person name="Yamamoto K."/>
            <person name="Tamaki H."/>
            <person name="Cadillo-Quiroz H."/>
            <person name="Imachi H."/>
            <person name="Kyrpides N."/>
            <person name="Woyke T."/>
            <person name="Goodwin L."/>
            <person name="Zinder S.H."/>
            <person name="Kamagata Y."/>
            <person name="Liu W.T."/>
        </authorList>
    </citation>
    <scope>NUCLEOTIDE SEQUENCE [LARGE SCALE GENOMIC DNA]</scope>
    <source>
        <strain evidence="3">DSM 22288 / NBRC 105244 / SMSP</strain>
    </source>
</reference>
<evidence type="ECO:0000313" key="3">
    <source>
        <dbReference type="Proteomes" id="UP000010824"/>
    </source>
</evidence>
<gene>
    <name evidence="2" type="ordered locus">Metfor_1388</name>
</gene>
<feature type="transmembrane region" description="Helical" evidence="1">
    <location>
        <begin position="12"/>
        <end position="30"/>
    </location>
</feature>
<evidence type="ECO:0000256" key="1">
    <source>
        <dbReference type="SAM" id="Phobius"/>
    </source>
</evidence>
<dbReference type="KEGG" id="mfo:Metfor_1388"/>
<evidence type="ECO:0000313" key="2">
    <source>
        <dbReference type="EMBL" id="AGB02427.1"/>
    </source>
</evidence>
<dbReference type="AlphaFoldDB" id="L0HCF7"/>
<dbReference type="Proteomes" id="UP000010824">
    <property type="component" value="Chromosome"/>
</dbReference>
<accession>L0HCF7</accession>
<organism evidence="2 3">
    <name type="scientific">Methanoregula formicica (strain DSM 22288 / NBRC 105244 / SMSP)</name>
    <dbReference type="NCBI Taxonomy" id="593750"/>
    <lineage>
        <taxon>Archaea</taxon>
        <taxon>Methanobacteriati</taxon>
        <taxon>Methanobacteriota</taxon>
        <taxon>Stenosarchaea group</taxon>
        <taxon>Methanomicrobia</taxon>
        <taxon>Methanomicrobiales</taxon>
        <taxon>Methanoregulaceae</taxon>
        <taxon>Methanoregula</taxon>
    </lineage>
</organism>
<dbReference type="HOGENOM" id="CLU_2565733_0_0_2"/>
<sequence length="81" mass="9093">MQASWHETMPRAVTVYGLIAGADIQLGFILRKKRIIWAYFSVNLCNPADFIPFAGGNVKKISSEIRDNNAYIVYISINTAQ</sequence>
<dbReference type="EMBL" id="CP003167">
    <property type="protein sequence ID" value="AGB02427.1"/>
    <property type="molecule type" value="Genomic_DNA"/>
</dbReference>
<proteinExistence type="predicted"/>
<dbReference type="InParanoid" id="L0HCF7"/>
<keyword evidence="1" id="KW-1133">Transmembrane helix</keyword>
<keyword evidence="1" id="KW-0812">Transmembrane</keyword>